<dbReference type="Proteomes" id="UP000195557">
    <property type="component" value="Unassembled WGS sequence"/>
</dbReference>
<dbReference type="EMBL" id="KZ155774">
    <property type="protein sequence ID" value="OUS48509.1"/>
    <property type="molecule type" value="Genomic_DNA"/>
</dbReference>
<reference evidence="1" key="1">
    <citation type="submission" date="2017-04" db="EMBL/GenBank/DDBJ databases">
        <title>Population genomics of picophytoplankton unveils novel chromosome hypervariability.</title>
        <authorList>
            <consortium name="DOE Joint Genome Institute"/>
            <person name="Blanc-Mathieu R."/>
            <person name="Krasovec M."/>
            <person name="Hebrard M."/>
            <person name="Yau S."/>
            <person name="Desgranges E."/>
            <person name="Martin J."/>
            <person name="Schackwitz W."/>
            <person name="Kuo A."/>
            <person name="Salin G."/>
            <person name="Donnadieu C."/>
            <person name="Desdevises Y."/>
            <person name="Sanchez-Ferandin S."/>
            <person name="Moreau H."/>
            <person name="Rivals E."/>
            <person name="Grigoriev I.V."/>
            <person name="Grimsley N."/>
            <person name="Eyre-Walker A."/>
            <person name="Piganeau G."/>
        </authorList>
    </citation>
    <scope>NUCLEOTIDE SEQUENCE [LARGE SCALE GENOMIC DNA]</scope>
    <source>
        <strain evidence="1">RCC 1115</strain>
    </source>
</reference>
<evidence type="ECO:0000313" key="1">
    <source>
        <dbReference type="EMBL" id="OUS48509.1"/>
    </source>
</evidence>
<dbReference type="AlphaFoldDB" id="A0A1Y5IG42"/>
<sequence>MLSSAPLAANPLFAAARSRFSTPTRSRTAAFTASKSNSRSFRTTASTTHRFVLLSGRDGVSRTRSPTRAISSSSCALTLRVVFTNRFNRACRRTRSMYTVTVFIIAVEATTPTSARMALRGATRWATMAR</sequence>
<proteinExistence type="predicted"/>
<gene>
    <name evidence="1" type="ORF">BE221DRAFT_203656</name>
</gene>
<accession>A0A1Y5IG42</accession>
<name>A0A1Y5IG42_OSTTA</name>
<organism evidence="1">
    <name type="scientific">Ostreococcus tauri</name>
    <name type="common">Marine green alga</name>
    <dbReference type="NCBI Taxonomy" id="70448"/>
    <lineage>
        <taxon>Eukaryota</taxon>
        <taxon>Viridiplantae</taxon>
        <taxon>Chlorophyta</taxon>
        <taxon>Mamiellophyceae</taxon>
        <taxon>Mamiellales</taxon>
        <taxon>Bathycoccaceae</taxon>
        <taxon>Ostreococcus</taxon>
    </lineage>
</organism>
<protein>
    <submittedName>
        <fullName evidence="1">Uncharacterized protein</fullName>
    </submittedName>
</protein>